<dbReference type="CDD" id="cd06150">
    <property type="entry name" value="YjgF_YER057c_UK114_like_2"/>
    <property type="match status" value="1"/>
</dbReference>
<dbReference type="PANTHER" id="PTHR47328">
    <property type="match status" value="1"/>
</dbReference>
<accession>A0ABU1D4C7</accession>
<dbReference type="Proteomes" id="UP001232156">
    <property type="component" value="Unassembled WGS sequence"/>
</dbReference>
<comment type="caution">
    <text evidence="1">The sequence shown here is derived from an EMBL/GenBank/DDBJ whole genome shotgun (WGS) entry which is preliminary data.</text>
</comment>
<gene>
    <name evidence="1" type="ORF">Q8947_04330</name>
</gene>
<dbReference type="InterPro" id="IPR035959">
    <property type="entry name" value="RutC-like_sf"/>
</dbReference>
<keyword evidence="2" id="KW-1185">Reference proteome</keyword>
<dbReference type="Pfam" id="PF01042">
    <property type="entry name" value="Ribonuc_L-PSP"/>
    <property type="match status" value="1"/>
</dbReference>
<name>A0ABU1D4C7_9BURK</name>
<evidence type="ECO:0000313" key="2">
    <source>
        <dbReference type="Proteomes" id="UP001232156"/>
    </source>
</evidence>
<dbReference type="PANTHER" id="PTHR47328:SF1">
    <property type="entry name" value="RUTC FAMILY PROTEIN YOAB"/>
    <property type="match status" value="1"/>
</dbReference>
<dbReference type="InterPro" id="IPR035709">
    <property type="entry name" value="YoaB-like"/>
</dbReference>
<dbReference type="SUPFAM" id="SSF55298">
    <property type="entry name" value="YjgF-like"/>
    <property type="match status" value="1"/>
</dbReference>
<dbReference type="Gene3D" id="3.30.1330.40">
    <property type="entry name" value="RutC-like"/>
    <property type="match status" value="1"/>
</dbReference>
<evidence type="ECO:0000313" key="1">
    <source>
        <dbReference type="EMBL" id="MDR4125213.1"/>
    </source>
</evidence>
<dbReference type="EMBL" id="JAUZQE010000007">
    <property type="protein sequence ID" value="MDR4125213.1"/>
    <property type="molecule type" value="Genomic_DNA"/>
</dbReference>
<organism evidence="1 2">
    <name type="scientific">Yanghanlia caeni</name>
    <dbReference type="NCBI Taxonomy" id="3064283"/>
    <lineage>
        <taxon>Bacteria</taxon>
        <taxon>Pseudomonadati</taxon>
        <taxon>Pseudomonadota</taxon>
        <taxon>Betaproteobacteria</taxon>
        <taxon>Burkholderiales</taxon>
        <taxon>Alcaligenaceae</taxon>
        <taxon>Yanghanlia</taxon>
    </lineage>
</organism>
<proteinExistence type="predicted"/>
<dbReference type="RefSeq" id="WP_165277917.1">
    <property type="nucleotide sequence ID" value="NZ_JAUZQE010000007.1"/>
</dbReference>
<dbReference type="InterPro" id="IPR006175">
    <property type="entry name" value="YjgF/YER057c/UK114"/>
</dbReference>
<sequence length="118" mass="13041">MSTEIKRIDSNERLSRIVIHNGVVHVAGVTASNLDGDIQAQTRDVLAKIDGYLAQAGTDKSRLLNVQIWLKDIDRDFAGMNAVWAEWADRNNMPTRATCEAKLARPELLVEIIVSAAL</sequence>
<reference evidence="1 2" key="1">
    <citation type="submission" date="2023-08" db="EMBL/GenBank/DDBJ databases">
        <title>Alcaligenaceae gen. nov., a novel taxon isolated from the sludge of Yixing Pesticide Factory.</title>
        <authorList>
            <person name="Ruan L."/>
        </authorList>
    </citation>
    <scope>NUCLEOTIDE SEQUENCE [LARGE SCALE GENOMIC DNA]</scope>
    <source>
        <strain evidence="1 2">LG-2</strain>
    </source>
</reference>
<protein>
    <submittedName>
        <fullName evidence="1">RidA family protein</fullName>
    </submittedName>
</protein>